<dbReference type="AlphaFoldDB" id="A0A9Q8UUB1"/>
<keyword evidence="2" id="KW-1185">Reference proteome</keyword>
<dbReference type="RefSeq" id="XP_047767130.1">
    <property type="nucleotide sequence ID" value="XM_047911471.1"/>
</dbReference>
<dbReference type="EMBL" id="CP090172">
    <property type="protein sequence ID" value="UJO22764.1"/>
    <property type="molecule type" value="Genomic_DNA"/>
</dbReference>
<reference evidence="1" key="1">
    <citation type="submission" date="2021-12" db="EMBL/GenBank/DDBJ databases">
        <authorList>
            <person name="Zaccaron A."/>
            <person name="Stergiopoulos I."/>
        </authorList>
    </citation>
    <scope>NUCLEOTIDE SEQUENCE</scope>
    <source>
        <strain evidence="1">Race5_Kim</strain>
    </source>
</reference>
<organism evidence="1 2">
    <name type="scientific">Passalora fulva</name>
    <name type="common">Tomato leaf mold</name>
    <name type="synonym">Cladosporium fulvum</name>
    <dbReference type="NCBI Taxonomy" id="5499"/>
    <lineage>
        <taxon>Eukaryota</taxon>
        <taxon>Fungi</taxon>
        <taxon>Dikarya</taxon>
        <taxon>Ascomycota</taxon>
        <taxon>Pezizomycotina</taxon>
        <taxon>Dothideomycetes</taxon>
        <taxon>Dothideomycetidae</taxon>
        <taxon>Mycosphaerellales</taxon>
        <taxon>Mycosphaerellaceae</taxon>
        <taxon>Fulvia</taxon>
    </lineage>
</organism>
<dbReference type="KEGG" id="ffu:CLAFUR5_12323"/>
<proteinExistence type="predicted"/>
<gene>
    <name evidence="1" type="ORF">CLAFUR5_12323</name>
</gene>
<evidence type="ECO:0000313" key="2">
    <source>
        <dbReference type="Proteomes" id="UP000756132"/>
    </source>
</evidence>
<name>A0A9Q8UUB1_PASFU</name>
<protein>
    <submittedName>
        <fullName evidence="1">Uncharacterized protein</fullName>
    </submittedName>
</protein>
<dbReference type="Proteomes" id="UP000756132">
    <property type="component" value="Chromosome 10"/>
</dbReference>
<sequence length="153" mass="16994">MQPFAEQFVAHLDTLSPIEIEQTIEAVRAGHEQTRKEARNINTKRFKESASLNAATGSQSHDASIVGDGEDVVFRADDIERGLVDRAELPSAYTAARRSVSNSWRSIGGEPYFKHKMSEAEERSTTVDYADHSPFSQWLPLFGVGVKLLRSAD</sequence>
<accession>A0A9Q8UUB1</accession>
<evidence type="ECO:0000313" key="1">
    <source>
        <dbReference type="EMBL" id="UJO22764.1"/>
    </source>
</evidence>
<dbReference type="GeneID" id="71992201"/>
<reference evidence="1" key="2">
    <citation type="journal article" date="2022" name="Microb. Genom.">
        <title>A chromosome-scale genome assembly of the tomato pathogen Cladosporium fulvum reveals a compartmentalized genome architecture and the presence of a dispensable chromosome.</title>
        <authorList>
            <person name="Zaccaron A.Z."/>
            <person name="Chen L.H."/>
            <person name="Samaras A."/>
            <person name="Stergiopoulos I."/>
        </authorList>
    </citation>
    <scope>NUCLEOTIDE SEQUENCE</scope>
    <source>
        <strain evidence="1">Race5_Kim</strain>
    </source>
</reference>